<protein>
    <recommendedName>
        <fullName evidence="3">BTB domain-containing protein</fullName>
    </recommendedName>
</protein>
<reference evidence="1 2" key="1">
    <citation type="journal article" date="2024" name="J Genomics">
        <title>Draft genome sequencing and assembly of Favolaschia claudopus CIRM-BRFM 2984 isolated from oak limbs.</title>
        <authorList>
            <person name="Navarro D."/>
            <person name="Drula E."/>
            <person name="Chaduli D."/>
            <person name="Cazenave R."/>
            <person name="Ahrendt S."/>
            <person name="Wang J."/>
            <person name="Lipzen A."/>
            <person name="Daum C."/>
            <person name="Barry K."/>
            <person name="Grigoriev I.V."/>
            <person name="Favel A."/>
            <person name="Rosso M.N."/>
            <person name="Martin F."/>
        </authorList>
    </citation>
    <scope>NUCLEOTIDE SEQUENCE [LARGE SCALE GENOMIC DNA]</scope>
    <source>
        <strain evidence="1 2">CIRM-BRFM 2984</strain>
    </source>
</reference>
<comment type="caution">
    <text evidence="1">The sequence shown here is derived from an EMBL/GenBank/DDBJ whole genome shotgun (WGS) entry which is preliminary data.</text>
</comment>
<dbReference type="Proteomes" id="UP001362999">
    <property type="component" value="Unassembled WGS sequence"/>
</dbReference>
<gene>
    <name evidence="1" type="ORF">R3P38DRAFT_2910369</name>
</gene>
<name>A0AAW0CBQ2_9AGAR</name>
<evidence type="ECO:0000313" key="1">
    <source>
        <dbReference type="EMBL" id="KAK7036050.1"/>
    </source>
</evidence>
<evidence type="ECO:0000313" key="2">
    <source>
        <dbReference type="Proteomes" id="UP001362999"/>
    </source>
</evidence>
<keyword evidence="2" id="KW-1185">Reference proteome</keyword>
<evidence type="ECO:0008006" key="3">
    <source>
        <dbReference type="Google" id="ProtNLM"/>
    </source>
</evidence>
<organism evidence="1 2">
    <name type="scientific">Favolaschia claudopus</name>
    <dbReference type="NCBI Taxonomy" id="2862362"/>
    <lineage>
        <taxon>Eukaryota</taxon>
        <taxon>Fungi</taxon>
        <taxon>Dikarya</taxon>
        <taxon>Basidiomycota</taxon>
        <taxon>Agaricomycotina</taxon>
        <taxon>Agaricomycetes</taxon>
        <taxon>Agaricomycetidae</taxon>
        <taxon>Agaricales</taxon>
        <taxon>Marasmiineae</taxon>
        <taxon>Mycenaceae</taxon>
        <taxon>Favolaschia</taxon>
    </lineage>
</organism>
<accession>A0AAW0CBQ2</accession>
<dbReference type="AlphaFoldDB" id="A0AAW0CBQ2"/>
<proteinExistence type="predicted"/>
<sequence>MMPAPSLSPAAGDGDDSDQAIQKVHDLWFDDGNLVIAASNCLYRVYRGSLARYSSVFQDMLSFPQPPDAELLEGCPVVKLPDPALDVTPFLKAIFDPGFFMPYPARTDFDTVIGCLRLSHKYEVQFIERRALLHISSVFPTTLSDLDSILDNESDSNALCPASWYFPDLNSRIRMVQIASEVGIPWILPRAFYTLAAHYHTLGLALFHGAMYMGEDVHLSMQDQTTFMEGYNVLCKRAVTDGIGLLTALVCPRCTQKRLDAVDRSIRQYLPGECIGDTIYMYRWTDTDWATLEVCPACQDILPKTYQAARQALWDDLPGIYNLPSWDVLEQLKAAALGK</sequence>
<dbReference type="EMBL" id="JAWWNJ010000019">
    <property type="protein sequence ID" value="KAK7036050.1"/>
    <property type="molecule type" value="Genomic_DNA"/>
</dbReference>